<dbReference type="EMBL" id="JAEVFJ010000010">
    <property type="protein sequence ID" value="KAH8102225.1"/>
    <property type="molecule type" value="Genomic_DNA"/>
</dbReference>
<dbReference type="InterPro" id="IPR051601">
    <property type="entry name" value="Serine_prot/Carboxylest_S33"/>
</dbReference>
<evidence type="ECO:0000256" key="1">
    <source>
        <dbReference type="ARBA" id="ARBA00010088"/>
    </source>
</evidence>
<reference evidence="5" key="1">
    <citation type="journal article" date="2021" name="New Phytol.">
        <title>Evolutionary innovations through gain and loss of genes in the ectomycorrhizal Boletales.</title>
        <authorList>
            <person name="Wu G."/>
            <person name="Miyauchi S."/>
            <person name="Morin E."/>
            <person name="Kuo A."/>
            <person name="Drula E."/>
            <person name="Varga T."/>
            <person name="Kohler A."/>
            <person name="Feng B."/>
            <person name="Cao Y."/>
            <person name="Lipzen A."/>
            <person name="Daum C."/>
            <person name="Hundley H."/>
            <person name="Pangilinan J."/>
            <person name="Johnson J."/>
            <person name="Barry K."/>
            <person name="LaButti K."/>
            <person name="Ng V."/>
            <person name="Ahrendt S."/>
            <person name="Min B."/>
            <person name="Choi I.G."/>
            <person name="Park H."/>
            <person name="Plett J.M."/>
            <person name="Magnuson J."/>
            <person name="Spatafora J.W."/>
            <person name="Nagy L.G."/>
            <person name="Henrissat B."/>
            <person name="Grigoriev I.V."/>
            <person name="Yang Z.L."/>
            <person name="Xu J."/>
            <person name="Martin F.M."/>
        </authorList>
    </citation>
    <scope>NUCLEOTIDE SEQUENCE</scope>
    <source>
        <strain evidence="5">KKN 215</strain>
    </source>
</reference>
<evidence type="ECO:0000313" key="6">
    <source>
        <dbReference type="Proteomes" id="UP000813824"/>
    </source>
</evidence>
<sequence>MDEEKAALAEIPLKSSPRHLTSKLFASLAAFCLAGLILASDRRPSNDYPQVPLQEPVGTVNISPCPDQDDLPGSKCGYIVVPKDYNDPSAGVAKIAVGILPALTSTSKGSVFFNPGGPGGAAKQRITKRGDSLRAYVGDDYDIVAFDPRGIGETLPATKCFFDFFSYGDFKRNTVLERSYEFASNFTPEELRSTILLQQRETHALLETVFETCRVTMGEELKYMGTTTVVRDIDFMTKALDGPDALINYYGGSYGSVLGQYLVNMLPDRVGRVAIDGIVDAKLWADKPPYQWYSQWLVETDNAYGQFYTGCSESGPIHCPLAEYQGEDPAKIRTRVESFIDSLYYQPIPAPFAKIPRILTSGRAKWAIQFALLVPSWWPKLSVSLTSAMNGDPADLLNNSDFYLYRDLERNSVTCNDVPKFAPPSAEEVTDELLNVYQNVSRFVFSVVTSEPDSGCQYWPVTPPERFTGPWNNTLRNPMLILSSTADPVTPMASALKVQARLGDSARLLLQDGPGHATSSLPSLCTSRYARAYFTNGTLPPKDARCKPDFTPFPSSEVSISRFSREEYEILDRISGLNEILLHARGNSGW</sequence>
<name>A0A8K0XRU3_9AGAR</name>
<dbReference type="SUPFAM" id="SSF53474">
    <property type="entry name" value="alpha/beta-Hydrolases"/>
    <property type="match status" value="1"/>
</dbReference>
<dbReference type="InterPro" id="IPR013595">
    <property type="entry name" value="Pept_S33_TAP-like_C"/>
</dbReference>
<dbReference type="Pfam" id="PF00561">
    <property type="entry name" value="Abhydrolase_1"/>
    <property type="match status" value="1"/>
</dbReference>
<organism evidence="5 6">
    <name type="scientific">Cristinia sonorae</name>
    <dbReference type="NCBI Taxonomy" id="1940300"/>
    <lineage>
        <taxon>Eukaryota</taxon>
        <taxon>Fungi</taxon>
        <taxon>Dikarya</taxon>
        <taxon>Basidiomycota</taxon>
        <taxon>Agaricomycotina</taxon>
        <taxon>Agaricomycetes</taxon>
        <taxon>Agaricomycetidae</taxon>
        <taxon>Agaricales</taxon>
        <taxon>Pleurotineae</taxon>
        <taxon>Stephanosporaceae</taxon>
        <taxon>Cristinia</taxon>
    </lineage>
</organism>
<dbReference type="InterPro" id="IPR000073">
    <property type="entry name" value="AB_hydrolase_1"/>
</dbReference>
<dbReference type="Gene3D" id="3.40.50.1820">
    <property type="entry name" value="alpha/beta hydrolase"/>
    <property type="match status" value="1"/>
</dbReference>
<dbReference type="OrthoDB" id="425534at2759"/>
<dbReference type="PANTHER" id="PTHR43248:SF25">
    <property type="entry name" value="AB HYDROLASE-1 DOMAIN-CONTAINING PROTEIN-RELATED"/>
    <property type="match status" value="1"/>
</dbReference>
<dbReference type="Proteomes" id="UP000813824">
    <property type="component" value="Unassembled WGS sequence"/>
</dbReference>
<evidence type="ECO:0000259" key="3">
    <source>
        <dbReference type="Pfam" id="PF00561"/>
    </source>
</evidence>
<proteinExistence type="inferred from homology"/>
<dbReference type="GO" id="GO:0016787">
    <property type="term" value="F:hydrolase activity"/>
    <property type="evidence" value="ECO:0007669"/>
    <property type="project" value="UniProtKB-KW"/>
</dbReference>
<keyword evidence="2" id="KW-0378">Hydrolase</keyword>
<evidence type="ECO:0000313" key="5">
    <source>
        <dbReference type="EMBL" id="KAH8102225.1"/>
    </source>
</evidence>
<comment type="caution">
    <text evidence="5">The sequence shown here is derived from an EMBL/GenBank/DDBJ whole genome shotgun (WGS) entry which is preliminary data.</text>
</comment>
<keyword evidence="6" id="KW-1185">Reference proteome</keyword>
<feature type="domain" description="AB hydrolase-1" evidence="3">
    <location>
        <begin position="111"/>
        <end position="292"/>
    </location>
</feature>
<dbReference type="AlphaFoldDB" id="A0A8K0XRU3"/>
<dbReference type="InterPro" id="IPR029058">
    <property type="entry name" value="AB_hydrolase_fold"/>
</dbReference>
<evidence type="ECO:0000256" key="2">
    <source>
        <dbReference type="ARBA" id="ARBA00022801"/>
    </source>
</evidence>
<feature type="domain" description="Peptidase S33 tripeptidyl aminopeptidase-like C-terminal" evidence="4">
    <location>
        <begin position="446"/>
        <end position="546"/>
    </location>
</feature>
<comment type="similarity">
    <text evidence="1">Belongs to the peptidase S33 family.</text>
</comment>
<dbReference type="PANTHER" id="PTHR43248">
    <property type="entry name" value="2-SUCCINYL-6-HYDROXY-2,4-CYCLOHEXADIENE-1-CARBOXYLATE SYNTHASE"/>
    <property type="match status" value="1"/>
</dbReference>
<gene>
    <name evidence="5" type="ORF">BXZ70DRAFT_1016807</name>
</gene>
<protein>
    <submittedName>
        <fullName evidence="5">TAP-like protein-domain-containing protein</fullName>
    </submittedName>
</protein>
<dbReference type="Pfam" id="PF08386">
    <property type="entry name" value="Abhydrolase_4"/>
    <property type="match status" value="1"/>
</dbReference>
<evidence type="ECO:0000259" key="4">
    <source>
        <dbReference type="Pfam" id="PF08386"/>
    </source>
</evidence>
<accession>A0A8K0XRU3</accession>